<organism evidence="2 3">
    <name type="scientific">Alloalcanivorax venustensis ISO4</name>
    <dbReference type="NCBI Taxonomy" id="1177184"/>
    <lineage>
        <taxon>Bacteria</taxon>
        <taxon>Pseudomonadati</taxon>
        <taxon>Pseudomonadota</taxon>
        <taxon>Gammaproteobacteria</taxon>
        <taxon>Oceanospirillales</taxon>
        <taxon>Alcanivoracaceae</taxon>
        <taxon>Alloalcanivorax</taxon>
    </lineage>
</organism>
<sequence length="111" mass="11762">MTVIAVTLPLSLAYAGLTALALAMKRHHEAALGAKPPATRLRAFRVAGWVLMALMVASCLRLWPTGLALSMALGLVTLAGLPLVFLLPYRPRLMVRLAPILPVLALIATAV</sequence>
<feature type="transmembrane region" description="Helical" evidence="1">
    <location>
        <begin position="69"/>
        <end position="89"/>
    </location>
</feature>
<keyword evidence="3" id="KW-1185">Reference proteome</keyword>
<feature type="transmembrane region" description="Helical" evidence="1">
    <location>
        <begin position="43"/>
        <end position="63"/>
    </location>
</feature>
<evidence type="ECO:0000256" key="1">
    <source>
        <dbReference type="SAM" id="Phobius"/>
    </source>
</evidence>
<feature type="transmembrane region" description="Helical" evidence="1">
    <location>
        <begin position="6"/>
        <end position="23"/>
    </location>
</feature>
<dbReference type="RefSeq" id="WP_194856796.1">
    <property type="nucleotide sequence ID" value="NZ_ARXR01000045.1"/>
</dbReference>
<comment type="caution">
    <text evidence="2">The sequence shown here is derived from an EMBL/GenBank/DDBJ whole genome shotgun (WGS) entry which is preliminary data.</text>
</comment>
<dbReference type="Proteomes" id="UP000644441">
    <property type="component" value="Unassembled WGS sequence"/>
</dbReference>
<reference evidence="2 3" key="1">
    <citation type="submission" date="2012-09" db="EMBL/GenBank/DDBJ databases">
        <title>Genome Sequence of alkane-degrading Bacterium Alcanivorax venustensis ISO4.</title>
        <authorList>
            <person name="Lai Q."/>
            <person name="Shao Z."/>
        </authorList>
    </citation>
    <scope>NUCLEOTIDE SEQUENCE [LARGE SCALE GENOMIC DNA]</scope>
    <source>
        <strain evidence="2 3">ISO4</strain>
    </source>
</reference>
<accession>A0ABS0AJX9</accession>
<dbReference type="EMBL" id="ARXR01000045">
    <property type="protein sequence ID" value="MBF5054454.1"/>
    <property type="molecule type" value="Genomic_DNA"/>
</dbReference>
<dbReference type="Pfam" id="PF11804">
    <property type="entry name" value="DUF3325"/>
    <property type="match status" value="1"/>
</dbReference>
<keyword evidence="1" id="KW-1133">Transmembrane helix</keyword>
<evidence type="ECO:0008006" key="4">
    <source>
        <dbReference type="Google" id="ProtNLM"/>
    </source>
</evidence>
<proteinExistence type="predicted"/>
<keyword evidence="1" id="KW-0812">Transmembrane</keyword>
<keyword evidence="1" id="KW-0472">Membrane</keyword>
<dbReference type="InterPro" id="IPR021762">
    <property type="entry name" value="DUF3325"/>
</dbReference>
<evidence type="ECO:0000313" key="2">
    <source>
        <dbReference type="EMBL" id="MBF5054454.1"/>
    </source>
</evidence>
<protein>
    <recommendedName>
        <fullName evidence="4">Iron uptake protein</fullName>
    </recommendedName>
</protein>
<gene>
    <name evidence="2" type="ORF">ISO4_03056</name>
</gene>
<name>A0ABS0AJX9_9GAMM</name>
<evidence type="ECO:0000313" key="3">
    <source>
        <dbReference type="Proteomes" id="UP000644441"/>
    </source>
</evidence>